<proteinExistence type="predicted"/>
<dbReference type="Pfam" id="PF00651">
    <property type="entry name" value="BTB"/>
    <property type="match status" value="1"/>
</dbReference>
<organism evidence="2 3">
    <name type="scientific">Ramazzottius varieornatus</name>
    <name type="common">Water bear</name>
    <name type="synonym">Tardigrade</name>
    <dbReference type="NCBI Taxonomy" id="947166"/>
    <lineage>
        <taxon>Eukaryota</taxon>
        <taxon>Metazoa</taxon>
        <taxon>Ecdysozoa</taxon>
        <taxon>Tardigrada</taxon>
        <taxon>Eutardigrada</taxon>
        <taxon>Parachela</taxon>
        <taxon>Hypsibioidea</taxon>
        <taxon>Ramazzottiidae</taxon>
        <taxon>Ramazzottius</taxon>
    </lineage>
</organism>
<dbReference type="SUPFAM" id="SSF54695">
    <property type="entry name" value="POZ domain"/>
    <property type="match status" value="1"/>
</dbReference>
<dbReference type="AlphaFoldDB" id="A0A1D1UE94"/>
<keyword evidence="3" id="KW-1185">Reference proteome</keyword>
<dbReference type="PROSITE" id="PS50097">
    <property type="entry name" value="BTB"/>
    <property type="match status" value="1"/>
</dbReference>
<dbReference type="InterPro" id="IPR011333">
    <property type="entry name" value="SKP1/BTB/POZ_sf"/>
</dbReference>
<sequence length="400" mass="45187">MDLSAYPSFSALIGIPSAADIFPGEQNFVKPGITHRDKPNTSSSYLWKIDAALLLIKRRVGISSPIFQGPQDTTWRLHVNWGDRRVPYHERYMKLTLTFVGSIQISSKFQAGYEIFRGEDEYRRGKIDLDGCCYSLTPSGTSSSTTSASSGEDAGSNQVEWIHHRDLDSALKNSIGHDGSMFIGVKLSFIINEQCFDCRPCVLSLKHDIPEVSGPRDLVIVGRDDQSATAHKSYLAAWSPRLRDLVDHLGEFNTLHLRHYDTQTIRAFLDLIYMGDLNEKEVPGYGVELLRFVQEYDVGFGLQRRICDYLAKNMWREGLLQVFLIANSRPNSEEYVRLRDDAVRLIRQNMPATFEQAVNSGFPLEQIEPVRERIINLSMSLPAAASNLSIWTMGSFVNLL</sequence>
<dbReference type="EMBL" id="BDGG01000001">
    <property type="protein sequence ID" value="GAU87801.1"/>
    <property type="molecule type" value="Genomic_DNA"/>
</dbReference>
<dbReference type="OrthoDB" id="10066571at2759"/>
<accession>A0A1D1UE94</accession>
<protein>
    <recommendedName>
        <fullName evidence="1">BTB domain-containing protein</fullName>
    </recommendedName>
</protein>
<dbReference type="InterPro" id="IPR000210">
    <property type="entry name" value="BTB/POZ_dom"/>
</dbReference>
<dbReference type="Gene3D" id="3.30.710.10">
    <property type="entry name" value="Potassium Channel Kv1.1, Chain A"/>
    <property type="match status" value="1"/>
</dbReference>
<evidence type="ECO:0000259" key="1">
    <source>
        <dbReference type="PROSITE" id="PS50097"/>
    </source>
</evidence>
<reference evidence="2 3" key="1">
    <citation type="journal article" date="2016" name="Nat. Commun.">
        <title>Extremotolerant tardigrade genome and improved radiotolerance of human cultured cells by tardigrade-unique protein.</title>
        <authorList>
            <person name="Hashimoto T."/>
            <person name="Horikawa D.D."/>
            <person name="Saito Y."/>
            <person name="Kuwahara H."/>
            <person name="Kozuka-Hata H."/>
            <person name="Shin-I T."/>
            <person name="Minakuchi Y."/>
            <person name="Ohishi K."/>
            <person name="Motoyama A."/>
            <person name="Aizu T."/>
            <person name="Enomoto A."/>
            <person name="Kondo K."/>
            <person name="Tanaka S."/>
            <person name="Hara Y."/>
            <person name="Koshikawa S."/>
            <person name="Sagara H."/>
            <person name="Miura T."/>
            <person name="Yokobori S."/>
            <person name="Miyagawa K."/>
            <person name="Suzuki Y."/>
            <person name="Kubo T."/>
            <person name="Oyama M."/>
            <person name="Kohara Y."/>
            <person name="Fujiyama A."/>
            <person name="Arakawa K."/>
            <person name="Katayama T."/>
            <person name="Toyoda A."/>
            <person name="Kunieda T."/>
        </authorList>
    </citation>
    <scope>NUCLEOTIDE SEQUENCE [LARGE SCALE GENOMIC DNA]</scope>
    <source>
        <strain evidence="2 3">YOKOZUNA-1</strain>
    </source>
</reference>
<gene>
    <name evidence="2" type="primary">RvY_00599-1</name>
    <name evidence="2" type="synonym">RvY_00599.1</name>
    <name evidence="2" type="ORF">RvY_00599</name>
</gene>
<evidence type="ECO:0000313" key="3">
    <source>
        <dbReference type="Proteomes" id="UP000186922"/>
    </source>
</evidence>
<dbReference type="Proteomes" id="UP000186922">
    <property type="component" value="Unassembled WGS sequence"/>
</dbReference>
<comment type="caution">
    <text evidence="2">The sequence shown here is derived from an EMBL/GenBank/DDBJ whole genome shotgun (WGS) entry which is preliminary data.</text>
</comment>
<feature type="domain" description="BTB" evidence="1">
    <location>
        <begin position="216"/>
        <end position="281"/>
    </location>
</feature>
<name>A0A1D1UE94_RAMVA</name>
<evidence type="ECO:0000313" key="2">
    <source>
        <dbReference type="EMBL" id="GAU87801.1"/>
    </source>
</evidence>